<dbReference type="EMBL" id="JARJLG010000071">
    <property type="protein sequence ID" value="KAJ7753414.1"/>
    <property type="molecule type" value="Genomic_DNA"/>
</dbReference>
<gene>
    <name evidence="1" type="ORF">DFH07DRAFT_824360</name>
</gene>
<reference evidence="1" key="1">
    <citation type="submission" date="2023-03" db="EMBL/GenBank/DDBJ databases">
        <title>Massive genome expansion in bonnet fungi (Mycena s.s.) driven by repeated elements and novel gene families across ecological guilds.</title>
        <authorList>
            <consortium name="Lawrence Berkeley National Laboratory"/>
            <person name="Harder C.B."/>
            <person name="Miyauchi S."/>
            <person name="Viragh M."/>
            <person name="Kuo A."/>
            <person name="Thoen E."/>
            <person name="Andreopoulos B."/>
            <person name="Lu D."/>
            <person name="Skrede I."/>
            <person name="Drula E."/>
            <person name="Henrissat B."/>
            <person name="Morin E."/>
            <person name="Kohler A."/>
            <person name="Barry K."/>
            <person name="LaButti K."/>
            <person name="Morin E."/>
            <person name="Salamov A."/>
            <person name="Lipzen A."/>
            <person name="Mereny Z."/>
            <person name="Hegedus B."/>
            <person name="Baldrian P."/>
            <person name="Stursova M."/>
            <person name="Weitz H."/>
            <person name="Taylor A."/>
            <person name="Grigoriev I.V."/>
            <person name="Nagy L.G."/>
            <person name="Martin F."/>
            <person name="Kauserud H."/>
        </authorList>
    </citation>
    <scope>NUCLEOTIDE SEQUENCE</scope>
    <source>
        <strain evidence="1">CBHHK188m</strain>
    </source>
</reference>
<evidence type="ECO:0000313" key="2">
    <source>
        <dbReference type="Proteomes" id="UP001215280"/>
    </source>
</evidence>
<proteinExistence type="predicted"/>
<evidence type="ECO:0000313" key="1">
    <source>
        <dbReference type="EMBL" id="KAJ7753414.1"/>
    </source>
</evidence>
<protein>
    <submittedName>
        <fullName evidence="1">Uncharacterized protein</fullName>
    </submittedName>
</protein>
<accession>A0AAD7NBJ8</accession>
<comment type="caution">
    <text evidence="1">The sequence shown here is derived from an EMBL/GenBank/DDBJ whole genome shotgun (WGS) entry which is preliminary data.</text>
</comment>
<dbReference type="AlphaFoldDB" id="A0AAD7NBJ8"/>
<name>A0AAD7NBJ8_9AGAR</name>
<sequence>MPIVWLRASKNSSWRHCGSTVNSEHRFVEDSLSLWGEDAWDSLEDLCANCMKRSKVMHQQARQEFWDQLPQMYGLAGWDDLEKMKAAALVSP</sequence>
<organism evidence="1 2">
    <name type="scientific">Mycena maculata</name>
    <dbReference type="NCBI Taxonomy" id="230809"/>
    <lineage>
        <taxon>Eukaryota</taxon>
        <taxon>Fungi</taxon>
        <taxon>Dikarya</taxon>
        <taxon>Basidiomycota</taxon>
        <taxon>Agaricomycotina</taxon>
        <taxon>Agaricomycetes</taxon>
        <taxon>Agaricomycetidae</taxon>
        <taxon>Agaricales</taxon>
        <taxon>Marasmiineae</taxon>
        <taxon>Mycenaceae</taxon>
        <taxon>Mycena</taxon>
    </lineage>
</organism>
<dbReference type="Proteomes" id="UP001215280">
    <property type="component" value="Unassembled WGS sequence"/>
</dbReference>
<keyword evidence="2" id="KW-1185">Reference proteome</keyword>